<reference evidence="3" key="1">
    <citation type="submission" date="2017-09" db="EMBL/GenBank/DDBJ databases">
        <title>Depth-based differentiation of microbial function through sediment-hosted aquifers and enrichment of novel symbionts in the deep terrestrial subsurface.</title>
        <authorList>
            <person name="Probst A.J."/>
            <person name="Ladd B."/>
            <person name="Jarett J.K."/>
            <person name="Geller-Mcgrath D.E."/>
            <person name="Sieber C.M.K."/>
            <person name="Emerson J.B."/>
            <person name="Anantharaman K."/>
            <person name="Thomas B.C."/>
            <person name="Malmstrom R."/>
            <person name="Stieglmeier M."/>
            <person name="Klingl A."/>
            <person name="Woyke T."/>
            <person name="Ryan C.M."/>
            <person name="Banfield J.F."/>
        </authorList>
    </citation>
    <scope>NUCLEOTIDE SEQUENCE [LARGE SCALE GENOMIC DNA]</scope>
</reference>
<name>A0A2M7D9E4_9BACT</name>
<dbReference type="AlphaFoldDB" id="A0A2M7D9E4"/>
<protein>
    <recommendedName>
        <fullName evidence="1">HNH nuclease domain-containing protein</fullName>
    </recommendedName>
</protein>
<feature type="domain" description="HNH nuclease" evidence="1">
    <location>
        <begin position="95"/>
        <end position="128"/>
    </location>
</feature>
<dbReference type="InterPro" id="IPR003615">
    <property type="entry name" value="HNH_nuc"/>
</dbReference>
<sequence>MEKYQDKNWLYKKYYKEKLCVSEIAKECGVNITTISRWAAKFKIREIRPYKGSHKGPKAPYWKGGRYQDNTSGRVWIYNPNHPSCTKKGYILEYRLVMEKFIGRYLRPNEIIHHKNKIVDDNRLENLEIIVLGEPNCGEAICPFCNKKFKVG</sequence>
<evidence type="ECO:0000313" key="2">
    <source>
        <dbReference type="EMBL" id="PIV45034.1"/>
    </source>
</evidence>
<dbReference type="EMBL" id="PETZ01000039">
    <property type="protein sequence ID" value="PIV45034.1"/>
    <property type="molecule type" value="Genomic_DNA"/>
</dbReference>
<accession>A0A2M7D9E4</accession>
<dbReference type="Pfam" id="PF13392">
    <property type="entry name" value="HNH_3"/>
    <property type="match status" value="1"/>
</dbReference>
<organism evidence="2 3">
    <name type="scientific">Candidatus Nealsonbacteria bacterium CG02_land_8_20_14_3_00_37_10</name>
    <dbReference type="NCBI Taxonomy" id="1974699"/>
    <lineage>
        <taxon>Bacteria</taxon>
        <taxon>Candidatus Nealsoniibacteriota</taxon>
    </lineage>
</organism>
<proteinExistence type="predicted"/>
<dbReference type="InterPro" id="IPR044925">
    <property type="entry name" value="His-Me_finger_sf"/>
</dbReference>
<dbReference type="Gene3D" id="3.90.75.20">
    <property type="match status" value="1"/>
</dbReference>
<gene>
    <name evidence="2" type="ORF">COS25_02025</name>
</gene>
<evidence type="ECO:0000259" key="1">
    <source>
        <dbReference type="Pfam" id="PF13392"/>
    </source>
</evidence>
<dbReference type="SUPFAM" id="SSF54060">
    <property type="entry name" value="His-Me finger endonucleases"/>
    <property type="match status" value="1"/>
</dbReference>
<comment type="caution">
    <text evidence="2">The sequence shown here is derived from an EMBL/GenBank/DDBJ whole genome shotgun (WGS) entry which is preliminary data.</text>
</comment>
<dbReference type="Proteomes" id="UP000230864">
    <property type="component" value="Unassembled WGS sequence"/>
</dbReference>
<evidence type="ECO:0000313" key="3">
    <source>
        <dbReference type="Proteomes" id="UP000230864"/>
    </source>
</evidence>